<feature type="domain" description="Glycoside hydrolase family 42 N-terminal" evidence="10">
    <location>
        <begin position="27"/>
        <end position="391"/>
    </location>
</feature>
<feature type="domain" description="Beta-galactosidase trimerisation" evidence="11">
    <location>
        <begin position="408"/>
        <end position="609"/>
    </location>
</feature>
<evidence type="ECO:0000256" key="8">
    <source>
        <dbReference type="PIRSR" id="PIRSR001084-2"/>
    </source>
</evidence>
<comment type="catalytic activity">
    <reaction evidence="1 6">
        <text>Hydrolysis of terminal non-reducing beta-D-galactose residues in beta-D-galactosides.</text>
        <dbReference type="EC" id="3.2.1.23"/>
    </reaction>
</comment>
<dbReference type="EMBL" id="SGWW01000001">
    <property type="protein sequence ID" value="RZS58887.1"/>
    <property type="molecule type" value="Genomic_DNA"/>
</dbReference>
<evidence type="ECO:0000259" key="10">
    <source>
        <dbReference type="Pfam" id="PF02449"/>
    </source>
</evidence>
<dbReference type="InterPro" id="IPR003476">
    <property type="entry name" value="Glyco_hydro_42"/>
</dbReference>
<dbReference type="RefSeq" id="WP_241968912.1">
    <property type="nucleotide sequence ID" value="NZ_SGWW01000001.1"/>
</dbReference>
<sequence>MSITPATRTAPELVRGYPAGHVLLGCDYNPEQWSPEVWREDVALMRELGVDLVAINIFGWAQLETEPGTYDFTNLDAIIALLHEAGIRLNLGTGTSSAPPWLSRIEPSILPVDADGVTAWPGGRQAWCPSSPVFREHALALVERVAERYGEHPALALWHVSNELGCHNAHCYCETSAHAFRRWLEAHYGTIEALNHAWGTAFWSQRYSQWGDVVPPRRTRSAGNPAHQLDFQRFSSDALLDYYRAERAVIERHSSAPVTTNLMVTAHIQTQDYWSWTADLDLIANDHYLDHRLDDPIAELAFSADLTRGLADGGPWMLMETSTSAVSWQPVNHAKSPAELQLTALTHVARGADSICFFQWRQSQRGAEKFHSALLPHGGTDSDGWRSSVALSGMLDRLDEVTGSRVEASVAMVVGWQQWWAAEGEAHPTSLLSYLSEAHRYANALRALGVTVDMVRPGGELTGYELVILPTFYAPSDADVAAVEAAVAAGTHVVITPFSGIADETDAIRLGGYPGAFRELLGIVIDEFQPLAANETVRLASGADARIWADSIRLGTAVAHDTFLSGPAAGRPAVTRRQIGDASAWYVGTMLDGDALARLLSQVCEAAAVTTTAVGPDADLVVRRGPQNRYTFLINHGADAIAAPVAGIDLLTGEHITSGAPVAPGTAVVVRTPLTVEHEKESA</sequence>
<dbReference type="AlphaFoldDB" id="A0A4Q7LWM0"/>
<dbReference type="PANTHER" id="PTHR36447:SF1">
    <property type="entry name" value="BETA-GALACTOSIDASE GANA"/>
    <property type="match status" value="1"/>
</dbReference>
<dbReference type="InterPro" id="IPR017853">
    <property type="entry name" value="GH"/>
</dbReference>
<feature type="binding site" evidence="8">
    <location>
        <position position="328"/>
    </location>
    <ligand>
        <name>substrate</name>
    </ligand>
</feature>
<evidence type="ECO:0000256" key="2">
    <source>
        <dbReference type="ARBA" id="ARBA00005940"/>
    </source>
</evidence>
<evidence type="ECO:0000256" key="6">
    <source>
        <dbReference type="PIRNR" id="PIRNR001084"/>
    </source>
</evidence>
<name>A0A4Q7LWM0_9MICO</name>
<comment type="similarity">
    <text evidence="2 6">Belongs to the glycosyl hydrolase 42 family.</text>
</comment>
<evidence type="ECO:0000313" key="13">
    <source>
        <dbReference type="Proteomes" id="UP000293519"/>
    </source>
</evidence>
<dbReference type="Pfam" id="PF08532">
    <property type="entry name" value="Glyco_hydro_42M"/>
    <property type="match status" value="1"/>
</dbReference>
<reference evidence="12 13" key="1">
    <citation type="journal article" date="2015" name="Stand. Genomic Sci.">
        <title>Genomic Encyclopedia of Bacterial and Archaeal Type Strains, Phase III: the genomes of soil and plant-associated and newly described type strains.</title>
        <authorList>
            <person name="Whitman W.B."/>
            <person name="Woyke T."/>
            <person name="Klenk H.P."/>
            <person name="Zhou Y."/>
            <person name="Lilburn T.G."/>
            <person name="Beck B.J."/>
            <person name="De Vos P."/>
            <person name="Vandamme P."/>
            <person name="Eisen J.A."/>
            <person name="Garrity G."/>
            <person name="Hugenholtz P."/>
            <person name="Kyrpides N.C."/>
        </authorList>
    </citation>
    <scope>NUCLEOTIDE SEQUENCE [LARGE SCALE GENOMIC DNA]</scope>
    <source>
        <strain evidence="12 13">CV2</strain>
    </source>
</reference>
<evidence type="ECO:0000256" key="3">
    <source>
        <dbReference type="ARBA" id="ARBA00012756"/>
    </source>
</evidence>
<dbReference type="SUPFAM" id="SSF51445">
    <property type="entry name" value="(Trans)glycosidases"/>
    <property type="match status" value="1"/>
</dbReference>
<dbReference type="Gene3D" id="3.40.50.880">
    <property type="match status" value="1"/>
</dbReference>
<keyword evidence="9" id="KW-0479">Metal-binding</keyword>
<feature type="binding site" evidence="8">
    <location>
        <position position="124"/>
    </location>
    <ligand>
        <name>substrate</name>
    </ligand>
</feature>
<feature type="binding site" evidence="9">
    <location>
        <position position="171"/>
    </location>
    <ligand>
        <name>Zn(2+)</name>
        <dbReference type="ChEBI" id="CHEBI:29105"/>
    </ligand>
</feature>
<evidence type="ECO:0000313" key="12">
    <source>
        <dbReference type="EMBL" id="RZS58887.1"/>
    </source>
</evidence>
<dbReference type="PIRSF" id="PIRSF001084">
    <property type="entry name" value="B-galactosidase"/>
    <property type="match status" value="1"/>
</dbReference>
<dbReference type="GO" id="GO:0005975">
    <property type="term" value="P:carbohydrate metabolic process"/>
    <property type="evidence" value="ECO:0007669"/>
    <property type="project" value="InterPro"/>
</dbReference>
<evidence type="ECO:0000256" key="4">
    <source>
        <dbReference type="ARBA" id="ARBA00022801"/>
    </source>
</evidence>
<feature type="active site" description="Proton donor" evidence="7">
    <location>
        <position position="163"/>
    </location>
</feature>
<dbReference type="CDD" id="cd03143">
    <property type="entry name" value="A4_beta-galactosidase_middle_domain"/>
    <property type="match status" value="1"/>
</dbReference>
<evidence type="ECO:0000256" key="5">
    <source>
        <dbReference type="ARBA" id="ARBA00023295"/>
    </source>
</evidence>
<dbReference type="Proteomes" id="UP000293519">
    <property type="component" value="Unassembled WGS sequence"/>
</dbReference>
<dbReference type="Gene3D" id="3.20.20.80">
    <property type="entry name" value="Glycosidases"/>
    <property type="match status" value="1"/>
</dbReference>
<dbReference type="Gene3D" id="2.60.40.1180">
    <property type="entry name" value="Golgi alpha-mannosidase II"/>
    <property type="match status" value="1"/>
</dbReference>
<evidence type="ECO:0000259" key="11">
    <source>
        <dbReference type="Pfam" id="PF08532"/>
    </source>
</evidence>
<evidence type="ECO:0000256" key="9">
    <source>
        <dbReference type="PIRSR" id="PIRSR001084-3"/>
    </source>
</evidence>
<dbReference type="GO" id="GO:0004565">
    <property type="term" value="F:beta-galactosidase activity"/>
    <property type="evidence" value="ECO:0007669"/>
    <property type="project" value="UniProtKB-EC"/>
</dbReference>
<feature type="active site" description="Nucleophile" evidence="7">
    <location>
        <position position="320"/>
    </location>
</feature>
<dbReference type="InterPro" id="IPR013529">
    <property type="entry name" value="Glyco_hydro_42_N"/>
</dbReference>
<keyword evidence="9" id="KW-0862">Zinc</keyword>
<feature type="binding site" evidence="9">
    <location>
        <position position="173"/>
    </location>
    <ligand>
        <name>Zn(2+)</name>
        <dbReference type="ChEBI" id="CHEBI:29105"/>
    </ligand>
</feature>
<dbReference type="SUPFAM" id="SSF52317">
    <property type="entry name" value="Class I glutamine amidotransferase-like"/>
    <property type="match status" value="1"/>
</dbReference>
<dbReference type="EC" id="3.2.1.23" evidence="3 6"/>
<evidence type="ECO:0000256" key="7">
    <source>
        <dbReference type="PIRSR" id="PIRSR001084-1"/>
    </source>
</evidence>
<dbReference type="InterPro" id="IPR013780">
    <property type="entry name" value="Glyco_hydro_b"/>
</dbReference>
<feature type="binding site" evidence="8">
    <location>
        <position position="162"/>
    </location>
    <ligand>
        <name>substrate</name>
    </ligand>
</feature>
<dbReference type="InterPro" id="IPR029062">
    <property type="entry name" value="Class_I_gatase-like"/>
</dbReference>
<accession>A0A4Q7LWM0</accession>
<organism evidence="12 13">
    <name type="scientific">Microcella putealis</name>
    <dbReference type="NCBI Taxonomy" id="337005"/>
    <lineage>
        <taxon>Bacteria</taxon>
        <taxon>Bacillati</taxon>
        <taxon>Actinomycetota</taxon>
        <taxon>Actinomycetes</taxon>
        <taxon>Micrococcales</taxon>
        <taxon>Microbacteriaceae</taxon>
        <taxon>Microcella</taxon>
    </lineage>
</organism>
<evidence type="ECO:0000256" key="1">
    <source>
        <dbReference type="ARBA" id="ARBA00001412"/>
    </source>
</evidence>
<dbReference type="GO" id="GO:0009341">
    <property type="term" value="C:beta-galactosidase complex"/>
    <property type="evidence" value="ECO:0007669"/>
    <property type="project" value="InterPro"/>
</dbReference>
<comment type="caution">
    <text evidence="12">The sequence shown here is derived from an EMBL/GenBank/DDBJ whole genome shotgun (WGS) entry which is preliminary data.</text>
</comment>
<gene>
    <name evidence="12" type="ORF">EV141_0097</name>
</gene>
<dbReference type="PANTHER" id="PTHR36447">
    <property type="entry name" value="BETA-GALACTOSIDASE GANA"/>
    <property type="match status" value="1"/>
</dbReference>
<keyword evidence="13" id="KW-1185">Reference proteome</keyword>
<dbReference type="InterPro" id="IPR013738">
    <property type="entry name" value="Beta_galactosidase_Trimer"/>
</dbReference>
<proteinExistence type="inferred from homology"/>
<feature type="binding site" evidence="9">
    <location>
        <position position="128"/>
    </location>
    <ligand>
        <name>Zn(2+)</name>
        <dbReference type="ChEBI" id="CHEBI:29105"/>
    </ligand>
</feature>
<protein>
    <recommendedName>
        <fullName evidence="3 6">Beta-galactosidase</fullName>
        <shortName evidence="6">Beta-gal</shortName>
        <ecNumber evidence="3 6">3.2.1.23</ecNumber>
    </recommendedName>
</protein>
<dbReference type="GO" id="GO:0046872">
    <property type="term" value="F:metal ion binding"/>
    <property type="evidence" value="ECO:0007669"/>
    <property type="project" value="UniProtKB-KW"/>
</dbReference>
<keyword evidence="5 6" id="KW-0326">Glycosidase</keyword>
<keyword evidence="4 6" id="KW-0378">Hydrolase</keyword>
<dbReference type="Pfam" id="PF02449">
    <property type="entry name" value="Glyco_hydro_42"/>
    <property type="match status" value="1"/>
</dbReference>